<gene>
    <name evidence="3" type="ORF">EDC14_1001257</name>
</gene>
<comment type="caution">
    <text evidence="3">The sequence shown here is derived from an EMBL/GenBank/DDBJ whole genome shotgun (WGS) entry which is preliminary data.</text>
</comment>
<accession>A0A4R1SE74</accession>
<dbReference type="GO" id="GO:0046914">
    <property type="term" value="F:transition metal ion binding"/>
    <property type="evidence" value="ECO:0007669"/>
    <property type="project" value="InterPro"/>
</dbReference>
<dbReference type="EMBL" id="SLUN01000001">
    <property type="protein sequence ID" value="TCL76972.1"/>
    <property type="molecule type" value="Genomic_DNA"/>
</dbReference>
<dbReference type="Gene3D" id="2.30.30.90">
    <property type="match status" value="1"/>
</dbReference>
<dbReference type="Pfam" id="PF04023">
    <property type="entry name" value="FeoA"/>
    <property type="match status" value="1"/>
</dbReference>
<dbReference type="SUPFAM" id="SSF50037">
    <property type="entry name" value="C-terminal domain of transcriptional repressors"/>
    <property type="match status" value="1"/>
</dbReference>
<name>A0A4R1SE74_HYDET</name>
<dbReference type="InterPro" id="IPR038157">
    <property type="entry name" value="FeoA_core_dom"/>
</dbReference>
<evidence type="ECO:0000259" key="2">
    <source>
        <dbReference type="SMART" id="SM00899"/>
    </source>
</evidence>
<sequence>MMTDRLKDLSPGDVAEVVGYEGADPAYRSKLLAMGLTKGIEVKLLKIAPLGDPVEVMVRGYNLSLRKAEADILKIRRKS</sequence>
<keyword evidence="4" id="KW-1185">Reference proteome</keyword>
<dbReference type="InterPro" id="IPR052713">
    <property type="entry name" value="FeoA"/>
</dbReference>
<feature type="domain" description="Ferrous iron transporter FeoA-like" evidence="2">
    <location>
        <begin position="4"/>
        <end position="77"/>
    </location>
</feature>
<proteinExistence type="predicted"/>
<protein>
    <submittedName>
        <fullName evidence="3">Ferrous iron transport protein A</fullName>
    </submittedName>
</protein>
<dbReference type="Proteomes" id="UP000295008">
    <property type="component" value="Unassembled WGS sequence"/>
</dbReference>
<dbReference type="InterPro" id="IPR008988">
    <property type="entry name" value="Transcriptional_repressor_C"/>
</dbReference>
<dbReference type="AlphaFoldDB" id="A0A4R1SE74"/>
<dbReference type="SMART" id="SM00899">
    <property type="entry name" value="FeoA"/>
    <property type="match status" value="1"/>
</dbReference>
<evidence type="ECO:0000256" key="1">
    <source>
        <dbReference type="ARBA" id="ARBA00023004"/>
    </source>
</evidence>
<reference evidence="3 4" key="1">
    <citation type="submission" date="2019-03" db="EMBL/GenBank/DDBJ databases">
        <title>Genomic Encyclopedia of Type Strains, Phase IV (KMG-IV): sequencing the most valuable type-strain genomes for metagenomic binning, comparative biology and taxonomic classification.</title>
        <authorList>
            <person name="Goeker M."/>
        </authorList>
    </citation>
    <scope>NUCLEOTIDE SEQUENCE [LARGE SCALE GENOMIC DNA]</scope>
    <source>
        <strain evidence="3 4">LX-B</strain>
    </source>
</reference>
<dbReference type="InterPro" id="IPR007167">
    <property type="entry name" value="Fe-transptr_FeoA-like"/>
</dbReference>
<dbReference type="PANTHER" id="PTHR42954:SF2">
    <property type="entry name" value="FE(2+) TRANSPORT PROTEIN A"/>
    <property type="match status" value="1"/>
</dbReference>
<evidence type="ECO:0000313" key="3">
    <source>
        <dbReference type="EMBL" id="TCL76972.1"/>
    </source>
</evidence>
<dbReference type="PANTHER" id="PTHR42954">
    <property type="entry name" value="FE(2+) TRANSPORT PROTEIN A"/>
    <property type="match status" value="1"/>
</dbReference>
<organism evidence="3 4">
    <name type="scientific">Hydrogenispora ethanolica</name>
    <dbReference type="NCBI Taxonomy" id="1082276"/>
    <lineage>
        <taxon>Bacteria</taxon>
        <taxon>Bacillati</taxon>
        <taxon>Bacillota</taxon>
        <taxon>Hydrogenispora</taxon>
    </lineage>
</organism>
<evidence type="ECO:0000313" key="4">
    <source>
        <dbReference type="Proteomes" id="UP000295008"/>
    </source>
</evidence>
<keyword evidence="1" id="KW-0408">Iron</keyword>